<keyword evidence="2" id="KW-0238">DNA-binding</keyword>
<name>A0A4Q7MJJ8_9MICO</name>
<keyword evidence="3" id="KW-0804">Transcription</keyword>
<feature type="domain" description="HTH hxlR-type" evidence="4">
    <location>
        <begin position="13"/>
        <end position="107"/>
    </location>
</feature>
<dbReference type="GO" id="GO:0003677">
    <property type="term" value="F:DNA binding"/>
    <property type="evidence" value="ECO:0007669"/>
    <property type="project" value="UniProtKB-KW"/>
</dbReference>
<accession>A0A4Q7MJJ8</accession>
<dbReference type="PROSITE" id="PS51118">
    <property type="entry name" value="HTH_HXLR"/>
    <property type="match status" value="1"/>
</dbReference>
<keyword evidence="1" id="KW-0805">Transcription regulation</keyword>
<dbReference type="PANTHER" id="PTHR33204">
    <property type="entry name" value="TRANSCRIPTIONAL REGULATOR, MARR FAMILY"/>
    <property type="match status" value="1"/>
</dbReference>
<dbReference type="Pfam" id="PF01638">
    <property type="entry name" value="HxlR"/>
    <property type="match status" value="1"/>
</dbReference>
<reference evidence="5 6" key="1">
    <citation type="submission" date="2019-02" db="EMBL/GenBank/DDBJ databases">
        <title>Genomic Encyclopedia of Type Strains, Phase IV (KMG-IV): sequencing the most valuable type-strain genomes for metagenomic binning, comparative biology and taxonomic classification.</title>
        <authorList>
            <person name="Goeker M."/>
        </authorList>
    </citation>
    <scope>NUCLEOTIDE SEQUENCE [LARGE SCALE GENOMIC DNA]</scope>
    <source>
        <strain evidence="5 6">DSM 43045</strain>
    </source>
</reference>
<dbReference type="PANTHER" id="PTHR33204:SF18">
    <property type="entry name" value="TRANSCRIPTIONAL REGULATORY PROTEIN"/>
    <property type="match status" value="1"/>
</dbReference>
<dbReference type="AlphaFoldDB" id="A0A4Q7MJJ8"/>
<dbReference type="OrthoDB" id="9792527at2"/>
<comment type="caution">
    <text evidence="5">The sequence shown here is derived from an EMBL/GenBank/DDBJ whole genome shotgun (WGS) entry which is preliminary data.</text>
</comment>
<dbReference type="Proteomes" id="UP000293289">
    <property type="component" value="Unassembled WGS sequence"/>
</dbReference>
<dbReference type="InterPro" id="IPR002577">
    <property type="entry name" value="HTH_HxlR"/>
</dbReference>
<keyword evidence="6" id="KW-1185">Reference proteome</keyword>
<protein>
    <submittedName>
        <fullName evidence="5">HxlR family transcriptional regulator</fullName>
    </submittedName>
</protein>
<dbReference type="EMBL" id="SGWY01000001">
    <property type="protein sequence ID" value="RZS68511.1"/>
    <property type="molecule type" value="Genomic_DNA"/>
</dbReference>
<evidence type="ECO:0000256" key="2">
    <source>
        <dbReference type="ARBA" id="ARBA00023125"/>
    </source>
</evidence>
<organism evidence="5 6">
    <name type="scientific">Agromyces ramosus</name>
    <dbReference type="NCBI Taxonomy" id="33879"/>
    <lineage>
        <taxon>Bacteria</taxon>
        <taxon>Bacillati</taxon>
        <taxon>Actinomycetota</taxon>
        <taxon>Actinomycetes</taxon>
        <taxon>Micrococcales</taxon>
        <taxon>Microbacteriaceae</taxon>
        <taxon>Agromyces</taxon>
    </lineage>
</organism>
<sequence length="250" mass="26179">MATRAARGFGQYSGVARAVERVGERWALLIVRDLLVGARRYGDLKAGLPRIPTNILADRLKELQEAGVVRRVPTVRGGYELTELGRALEPVVIALERWGWSTLGEPAEGERVTADALVIALGAAFRPDAAAALPPTEYVLHVGDVSISAIVAGRDLDVAPVGPGALPQPRRAMPDPVPEDVLELAVEPTGFRDLVSGVRGAVAVKGPPPGVAILDGGSALLERFRLTFRIDPVAPPTDAASEAGDAASVA</sequence>
<dbReference type="InterPro" id="IPR036390">
    <property type="entry name" value="WH_DNA-bd_sf"/>
</dbReference>
<evidence type="ECO:0000259" key="4">
    <source>
        <dbReference type="PROSITE" id="PS51118"/>
    </source>
</evidence>
<dbReference type="RefSeq" id="WP_130351811.1">
    <property type="nucleotide sequence ID" value="NZ_SGWY01000001.1"/>
</dbReference>
<dbReference type="InterPro" id="IPR036388">
    <property type="entry name" value="WH-like_DNA-bd_sf"/>
</dbReference>
<evidence type="ECO:0000256" key="1">
    <source>
        <dbReference type="ARBA" id="ARBA00023015"/>
    </source>
</evidence>
<evidence type="ECO:0000313" key="6">
    <source>
        <dbReference type="Proteomes" id="UP000293289"/>
    </source>
</evidence>
<proteinExistence type="predicted"/>
<evidence type="ECO:0000256" key="3">
    <source>
        <dbReference type="ARBA" id="ARBA00023163"/>
    </source>
</evidence>
<dbReference type="SUPFAM" id="SSF46785">
    <property type="entry name" value="Winged helix' DNA-binding domain"/>
    <property type="match status" value="1"/>
</dbReference>
<gene>
    <name evidence="5" type="ORF">EV187_0941</name>
</gene>
<evidence type="ECO:0000313" key="5">
    <source>
        <dbReference type="EMBL" id="RZS68511.1"/>
    </source>
</evidence>
<dbReference type="Gene3D" id="1.10.10.10">
    <property type="entry name" value="Winged helix-like DNA-binding domain superfamily/Winged helix DNA-binding domain"/>
    <property type="match status" value="1"/>
</dbReference>